<comment type="caution">
    <text evidence="3">The sequence shown here is derived from an EMBL/GenBank/DDBJ whole genome shotgun (WGS) entry which is preliminary data.</text>
</comment>
<dbReference type="InterPro" id="IPR001841">
    <property type="entry name" value="Znf_RING"/>
</dbReference>
<dbReference type="Gene3D" id="3.30.40.10">
    <property type="entry name" value="Zinc/RING finger domain, C3HC4 (zinc finger)"/>
    <property type="match status" value="1"/>
</dbReference>
<dbReference type="SUPFAM" id="SSF57850">
    <property type="entry name" value="RING/U-box"/>
    <property type="match status" value="1"/>
</dbReference>
<accession>A0AAN6XYR3</accession>
<name>A0AAN6XYR3_9PEZI</name>
<keyword evidence="1" id="KW-0479">Metal-binding</keyword>
<gene>
    <name evidence="3" type="ORF">QBC37DRAFT_405628</name>
</gene>
<keyword evidence="1" id="KW-0862">Zinc</keyword>
<reference evidence="3" key="1">
    <citation type="journal article" date="2023" name="Mol. Phylogenet. Evol.">
        <title>Genome-scale phylogeny and comparative genomics of the fungal order Sordariales.</title>
        <authorList>
            <person name="Hensen N."/>
            <person name="Bonometti L."/>
            <person name="Westerberg I."/>
            <person name="Brannstrom I.O."/>
            <person name="Guillou S."/>
            <person name="Cros-Aarteil S."/>
            <person name="Calhoun S."/>
            <person name="Haridas S."/>
            <person name="Kuo A."/>
            <person name="Mondo S."/>
            <person name="Pangilinan J."/>
            <person name="Riley R."/>
            <person name="LaButti K."/>
            <person name="Andreopoulos B."/>
            <person name="Lipzen A."/>
            <person name="Chen C."/>
            <person name="Yan M."/>
            <person name="Daum C."/>
            <person name="Ng V."/>
            <person name="Clum A."/>
            <person name="Steindorff A."/>
            <person name="Ohm R.A."/>
            <person name="Martin F."/>
            <person name="Silar P."/>
            <person name="Natvig D.O."/>
            <person name="Lalanne C."/>
            <person name="Gautier V."/>
            <person name="Ament-Velasquez S.L."/>
            <person name="Kruys A."/>
            <person name="Hutchinson M.I."/>
            <person name="Powell A.J."/>
            <person name="Barry K."/>
            <person name="Miller A.N."/>
            <person name="Grigoriev I.V."/>
            <person name="Debuchy R."/>
            <person name="Gladieux P."/>
            <person name="Hiltunen Thoren M."/>
            <person name="Johannesson H."/>
        </authorList>
    </citation>
    <scope>NUCLEOTIDE SEQUENCE</scope>
    <source>
        <strain evidence="3">PSN293</strain>
    </source>
</reference>
<protein>
    <recommendedName>
        <fullName evidence="2">RING-type domain-containing protein</fullName>
    </recommendedName>
</protein>
<evidence type="ECO:0000313" key="3">
    <source>
        <dbReference type="EMBL" id="KAK4208055.1"/>
    </source>
</evidence>
<dbReference type="EMBL" id="MU858260">
    <property type="protein sequence ID" value="KAK4208055.1"/>
    <property type="molecule type" value="Genomic_DNA"/>
</dbReference>
<proteinExistence type="predicted"/>
<dbReference type="PROSITE" id="PS50089">
    <property type="entry name" value="ZF_RING_2"/>
    <property type="match status" value="1"/>
</dbReference>
<evidence type="ECO:0000259" key="2">
    <source>
        <dbReference type="PROSITE" id="PS50089"/>
    </source>
</evidence>
<keyword evidence="4" id="KW-1185">Reference proteome</keyword>
<reference evidence="3" key="2">
    <citation type="submission" date="2023-05" db="EMBL/GenBank/DDBJ databases">
        <authorList>
            <consortium name="Lawrence Berkeley National Laboratory"/>
            <person name="Steindorff A."/>
            <person name="Hensen N."/>
            <person name="Bonometti L."/>
            <person name="Westerberg I."/>
            <person name="Brannstrom I.O."/>
            <person name="Guillou S."/>
            <person name="Cros-Aarteil S."/>
            <person name="Calhoun S."/>
            <person name="Haridas S."/>
            <person name="Kuo A."/>
            <person name="Mondo S."/>
            <person name="Pangilinan J."/>
            <person name="Riley R."/>
            <person name="Labutti K."/>
            <person name="Andreopoulos B."/>
            <person name="Lipzen A."/>
            <person name="Chen C."/>
            <person name="Yanf M."/>
            <person name="Daum C."/>
            <person name="Ng V."/>
            <person name="Clum A."/>
            <person name="Ohm R."/>
            <person name="Martin F."/>
            <person name="Silar P."/>
            <person name="Natvig D."/>
            <person name="Lalanne C."/>
            <person name="Gautier V."/>
            <person name="Ament-Velasquez S.L."/>
            <person name="Kruys A."/>
            <person name="Hutchinson M.I."/>
            <person name="Powell A.J."/>
            <person name="Barry K."/>
            <person name="Miller A.N."/>
            <person name="Grigoriev I.V."/>
            <person name="Debuchy R."/>
            <person name="Gladieux P."/>
            <person name="Thoren M.H."/>
            <person name="Johannesson H."/>
        </authorList>
    </citation>
    <scope>NUCLEOTIDE SEQUENCE</scope>
    <source>
        <strain evidence="3">PSN293</strain>
    </source>
</reference>
<sequence length="209" mass="22915">MDDGSDNYWPTLCDKIKRWSEGRHQGVTKASLGIESIACSICQEGRLAIAGFQSHLPPSLSPGPQELGVVLACGHIVGKECVTNWRKHCVQKKLKKQTYSCPLCRFNLSPVHCSRHQFAHIISLTQGQQDFGILSQNVQKGVDEARAHLEAASSCPDCISGNAGEKLAPRPYQLTNLTQADWDEIEAVLGQLFGTNYEAPRTDGRAEQA</sequence>
<keyword evidence="1" id="KW-0863">Zinc-finger</keyword>
<feature type="domain" description="RING-type" evidence="2">
    <location>
        <begin position="39"/>
        <end position="105"/>
    </location>
</feature>
<dbReference type="GO" id="GO:0008270">
    <property type="term" value="F:zinc ion binding"/>
    <property type="evidence" value="ECO:0007669"/>
    <property type="project" value="UniProtKB-KW"/>
</dbReference>
<evidence type="ECO:0000313" key="4">
    <source>
        <dbReference type="Proteomes" id="UP001301769"/>
    </source>
</evidence>
<dbReference type="InterPro" id="IPR013083">
    <property type="entry name" value="Znf_RING/FYVE/PHD"/>
</dbReference>
<organism evidence="3 4">
    <name type="scientific">Rhypophila decipiens</name>
    <dbReference type="NCBI Taxonomy" id="261697"/>
    <lineage>
        <taxon>Eukaryota</taxon>
        <taxon>Fungi</taxon>
        <taxon>Dikarya</taxon>
        <taxon>Ascomycota</taxon>
        <taxon>Pezizomycotina</taxon>
        <taxon>Sordariomycetes</taxon>
        <taxon>Sordariomycetidae</taxon>
        <taxon>Sordariales</taxon>
        <taxon>Naviculisporaceae</taxon>
        <taxon>Rhypophila</taxon>
    </lineage>
</organism>
<evidence type="ECO:0000256" key="1">
    <source>
        <dbReference type="PROSITE-ProRule" id="PRU00175"/>
    </source>
</evidence>
<dbReference type="Proteomes" id="UP001301769">
    <property type="component" value="Unassembled WGS sequence"/>
</dbReference>
<dbReference type="AlphaFoldDB" id="A0AAN6XYR3"/>